<feature type="transmembrane region" description="Helical" evidence="1">
    <location>
        <begin position="340"/>
        <end position="360"/>
    </location>
</feature>
<dbReference type="EMBL" id="JBHUCJ010000118">
    <property type="protein sequence ID" value="MFD3226907.1"/>
    <property type="molecule type" value="Genomic_DNA"/>
</dbReference>
<keyword evidence="1" id="KW-0812">Transmembrane</keyword>
<feature type="transmembrane region" description="Helical" evidence="1">
    <location>
        <begin position="366"/>
        <end position="385"/>
    </location>
</feature>
<evidence type="ECO:0000313" key="3">
    <source>
        <dbReference type="Proteomes" id="UP001598201"/>
    </source>
</evidence>
<feature type="transmembrane region" description="Helical" evidence="1">
    <location>
        <begin position="247"/>
        <end position="266"/>
    </location>
</feature>
<evidence type="ECO:0000256" key="1">
    <source>
        <dbReference type="SAM" id="Phobius"/>
    </source>
</evidence>
<organism evidence="2 3">
    <name type="scientific">Rahnella sp. (strain Y9602)</name>
    <dbReference type="NCBI Taxonomy" id="2703885"/>
    <lineage>
        <taxon>Bacteria</taxon>
        <taxon>Pseudomonadati</taxon>
        <taxon>Pseudomonadota</taxon>
        <taxon>Gammaproteobacteria</taxon>
        <taxon>Enterobacterales</taxon>
        <taxon>Yersiniaceae</taxon>
        <taxon>Rahnella</taxon>
    </lineage>
</organism>
<keyword evidence="1" id="KW-0472">Membrane</keyword>
<name>A0ABW6CG83_RAHSY</name>
<keyword evidence="1" id="KW-1133">Transmembrane helix</keyword>
<comment type="caution">
    <text evidence="2">The sequence shown here is derived from an EMBL/GenBank/DDBJ whole genome shotgun (WGS) entry which is preliminary data.</text>
</comment>
<feature type="transmembrane region" description="Helical" evidence="1">
    <location>
        <begin position="7"/>
        <end position="26"/>
    </location>
</feature>
<feature type="transmembrane region" description="Helical" evidence="1">
    <location>
        <begin position="207"/>
        <end position="227"/>
    </location>
</feature>
<dbReference type="RefSeq" id="WP_290182330.1">
    <property type="nucleotide sequence ID" value="NZ_JBHUCJ010000118.1"/>
</dbReference>
<keyword evidence="3" id="KW-1185">Reference proteome</keyword>
<feature type="transmembrane region" description="Helical" evidence="1">
    <location>
        <begin position="278"/>
        <end position="296"/>
    </location>
</feature>
<feature type="transmembrane region" description="Helical" evidence="1">
    <location>
        <begin position="130"/>
        <end position="151"/>
    </location>
</feature>
<dbReference type="InterPro" id="IPR036259">
    <property type="entry name" value="MFS_trans_sf"/>
</dbReference>
<protein>
    <recommendedName>
        <fullName evidence="4">Major facilitator superfamily MFS_1</fullName>
    </recommendedName>
</protein>
<reference evidence="2 3" key="1">
    <citation type="submission" date="2024-09" db="EMBL/GenBank/DDBJ databases">
        <title>Genomes of Rahnella.</title>
        <authorList>
            <person name="Mnguni F.C."/>
            <person name="Shin G.Y."/>
            <person name="Coutinho T."/>
        </authorList>
    </citation>
    <scope>NUCLEOTIDE SEQUENCE [LARGE SCALE GENOMIC DNA]</scope>
    <source>
        <strain evidence="2 3">20WA0057</strain>
    </source>
</reference>
<evidence type="ECO:0008006" key="4">
    <source>
        <dbReference type="Google" id="ProtNLM"/>
    </source>
</evidence>
<feature type="transmembrane region" description="Helical" evidence="1">
    <location>
        <begin position="38"/>
        <end position="57"/>
    </location>
</feature>
<feature type="transmembrane region" description="Helical" evidence="1">
    <location>
        <begin position="93"/>
        <end position="109"/>
    </location>
</feature>
<dbReference type="Gene3D" id="1.20.1250.20">
    <property type="entry name" value="MFS general substrate transporter like domains"/>
    <property type="match status" value="1"/>
</dbReference>
<dbReference type="Proteomes" id="UP001598201">
    <property type="component" value="Unassembled WGS sequence"/>
</dbReference>
<feature type="transmembrane region" description="Helical" evidence="1">
    <location>
        <begin position="69"/>
        <end position="87"/>
    </location>
</feature>
<dbReference type="SUPFAM" id="SSF103473">
    <property type="entry name" value="MFS general substrate transporter"/>
    <property type="match status" value="1"/>
</dbReference>
<proteinExistence type="predicted"/>
<gene>
    <name evidence="2" type="ORF">ACFPK4_25530</name>
</gene>
<sequence length="390" mass="42341">MSRSSTNCIIILTFFLAASFLIMPYLLSDIAPSTGLTVSEMTIGLGVCNAVAALTLYLRPVFSQSSRMLTLIMVLIVTGSVAVLSGMSSSLPWMLMVGVGLMRISLVNFSDFNRQIHMQTNNEAGIKRALSTANVVSNVVSCSVPLAAAGILQKWGILGLVKTAVFLALCSAVLAPLLFTRKASLKSVAVLGKPLPENTVSRFHRYWPLYLIVLMNSIIFAFIFSYIPLRITQVRPDKIEAAQNFIAVYFTVNSLAIVIFSFPVLFLTEKLGVHDKKVVLSATLFALASVVPFMGYEGELYRILSSSVLMAISEILFLPYVISFVSAFKSEHREMVLKDVTLLSVSVSAALSAPIAGLLYHAGNKGLLLFIVSGVSIFIFCILKLEGSLK</sequence>
<feature type="transmembrane region" description="Helical" evidence="1">
    <location>
        <begin position="157"/>
        <end position="179"/>
    </location>
</feature>
<accession>A0ABW6CG83</accession>
<evidence type="ECO:0000313" key="2">
    <source>
        <dbReference type="EMBL" id="MFD3226907.1"/>
    </source>
</evidence>
<feature type="transmembrane region" description="Helical" evidence="1">
    <location>
        <begin position="308"/>
        <end position="328"/>
    </location>
</feature>